<dbReference type="EMBL" id="LQBL01000033">
    <property type="protein sequence ID" value="KUG51099.1"/>
    <property type="molecule type" value="Genomic_DNA"/>
</dbReference>
<organism evidence="5 6">
    <name type="scientific">Serinicoccus chungangensis</name>
    <dbReference type="NCBI Taxonomy" id="767452"/>
    <lineage>
        <taxon>Bacteria</taxon>
        <taxon>Bacillati</taxon>
        <taxon>Actinomycetota</taxon>
        <taxon>Actinomycetes</taxon>
        <taxon>Micrococcales</taxon>
        <taxon>Ornithinimicrobiaceae</taxon>
        <taxon>Serinicoccus</taxon>
    </lineage>
</organism>
<gene>
    <name evidence="5" type="ORF">AVL62_12685</name>
</gene>
<dbReference type="GO" id="GO:0016757">
    <property type="term" value="F:glycosyltransferase activity"/>
    <property type="evidence" value="ECO:0007669"/>
    <property type="project" value="UniProtKB-KW"/>
</dbReference>
<proteinExistence type="inferred from homology"/>
<evidence type="ECO:0000256" key="2">
    <source>
        <dbReference type="ARBA" id="ARBA00006739"/>
    </source>
</evidence>
<dbReference type="InterPro" id="IPR029044">
    <property type="entry name" value="Nucleotide-diphossugar_trans"/>
</dbReference>
<dbReference type="PANTHER" id="PTHR43179">
    <property type="entry name" value="RHAMNOSYLTRANSFERASE WBBL"/>
    <property type="match status" value="1"/>
</dbReference>
<sequence length="282" mass="30702">MLTMTRGHHDHLLAQVDGLSVGTMPPDLHVVISMGDRDLTRGRLPLGTDRWQTIVKPVTTDRRALPYAAARNRAAELAVEQGADVLVFLDAAVIPGPRTLERYVTAVTDQQETGTPPGPVVWSSPVLRLPALENPALGYPLRQMHELSLRAPGAPALAPGETQVNQRLHLFTPASFALSADDFHRTGGFCTDYVGPGLEAHDFAHVVSRAGGTLVWVGGAEAYRQPSERLTPDQEARYARAHAAVWRERWGAEPDHPWLSRLVGEGVVQRDGSGRIPAPARR</sequence>
<keyword evidence="3" id="KW-0328">Glycosyltransferase</keyword>
<dbReference type="AlphaFoldDB" id="A0A0W8I0V0"/>
<name>A0A0W8I0V0_9MICO</name>
<keyword evidence="4" id="KW-0808">Transferase</keyword>
<evidence type="ECO:0008006" key="7">
    <source>
        <dbReference type="Google" id="ProtNLM"/>
    </source>
</evidence>
<evidence type="ECO:0000256" key="1">
    <source>
        <dbReference type="ARBA" id="ARBA00004776"/>
    </source>
</evidence>
<keyword evidence="6" id="KW-1185">Reference proteome</keyword>
<comment type="pathway">
    <text evidence="1">Cell wall biogenesis; cell wall polysaccharide biosynthesis.</text>
</comment>
<dbReference type="Proteomes" id="UP000054837">
    <property type="component" value="Unassembled WGS sequence"/>
</dbReference>
<evidence type="ECO:0000313" key="6">
    <source>
        <dbReference type="Proteomes" id="UP000054837"/>
    </source>
</evidence>
<accession>A0A0W8I0V0</accession>
<evidence type="ECO:0000256" key="3">
    <source>
        <dbReference type="ARBA" id="ARBA00022676"/>
    </source>
</evidence>
<protein>
    <recommendedName>
        <fullName evidence="7">Galactosyltransferase C-terminal domain-containing protein</fullName>
    </recommendedName>
</protein>
<dbReference type="SUPFAM" id="SSF53448">
    <property type="entry name" value="Nucleotide-diphospho-sugar transferases"/>
    <property type="match status" value="1"/>
</dbReference>
<reference evidence="5 6" key="1">
    <citation type="submission" date="2015-12" db="EMBL/GenBank/DDBJ databases">
        <title>Serinicoccus chungangenesis strain CD08_5 genome sequencing and assembly.</title>
        <authorList>
            <person name="Chander A.M."/>
            <person name="Kaur G."/>
            <person name="Nair G.R."/>
            <person name="Dhawan D.K."/>
            <person name="Kochhar R.K."/>
            <person name="Mayilraj S."/>
            <person name="Bhadada S.K."/>
        </authorList>
    </citation>
    <scope>NUCLEOTIDE SEQUENCE [LARGE SCALE GENOMIC DNA]</scope>
    <source>
        <strain evidence="5 6">CD08_5</strain>
    </source>
</reference>
<evidence type="ECO:0000313" key="5">
    <source>
        <dbReference type="EMBL" id="KUG51099.1"/>
    </source>
</evidence>
<comment type="caution">
    <text evidence="5">The sequence shown here is derived from an EMBL/GenBank/DDBJ whole genome shotgun (WGS) entry which is preliminary data.</text>
</comment>
<comment type="similarity">
    <text evidence="2">Belongs to the glycosyltransferase 2 family.</text>
</comment>
<dbReference type="Gene3D" id="3.90.550.10">
    <property type="entry name" value="Spore Coat Polysaccharide Biosynthesis Protein SpsA, Chain A"/>
    <property type="match status" value="1"/>
</dbReference>
<evidence type="ECO:0000256" key="4">
    <source>
        <dbReference type="ARBA" id="ARBA00022679"/>
    </source>
</evidence>
<dbReference type="PANTHER" id="PTHR43179:SF12">
    <property type="entry name" value="GALACTOFURANOSYLTRANSFERASE GLFT2"/>
    <property type="match status" value="1"/>
</dbReference>
<dbReference type="STRING" id="767452.AVL62_12685"/>